<accession>A0ABN6QL15</accession>
<gene>
    <name evidence="2" type="ORF">Abiwalacus_14420</name>
</gene>
<feature type="transmembrane region" description="Helical" evidence="1">
    <location>
        <begin position="138"/>
        <end position="157"/>
    </location>
</feature>
<feature type="transmembrane region" description="Helical" evidence="1">
    <location>
        <begin position="89"/>
        <end position="110"/>
    </location>
</feature>
<organism evidence="2 3">
    <name type="scientific">Akkermansia biwaensis</name>
    <dbReference type="NCBI Taxonomy" id="2946555"/>
    <lineage>
        <taxon>Bacteria</taxon>
        <taxon>Pseudomonadati</taxon>
        <taxon>Verrucomicrobiota</taxon>
        <taxon>Verrucomicrobiia</taxon>
        <taxon>Verrucomicrobiales</taxon>
        <taxon>Akkermansiaceae</taxon>
        <taxon>Akkermansia</taxon>
    </lineage>
</organism>
<evidence type="ECO:0000256" key="1">
    <source>
        <dbReference type="SAM" id="Phobius"/>
    </source>
</evidence>
<keyword evidence="1" id="KW-1133">Transmembrane helix</keyword>
<keyword evidence="1" id="KW-0812">Transmembrane</keyword>
<name>A0ABN6QL15_9BACT</name>
<protein>
    <submittedName>
        <fullName evidence="2">Uncharacterized protein</fullName>
    </submittedName>
</protein>
<feature type="transmembrane region" description="Helical" evidence="1">
    <location>
        <begin position="192"/>
        <end position="209"/>
    </location>
</feature>
<feature type="transmembrane region" description="Helical" evidence="1">
    <location>
        <begin position="62"/>
        <end position="82"/>
    </location>
</feature>
<dbReference type="EMBL" id="AP025943">
    <property type="protein sequence ID" value="BDL43868.1"/>
    <property type="molecule type" value="Genomic_DNA"/>
</dbReference>
<evidence type="ECO:0000313" key="2">
    <source>
        <dbReference type="EMBL" id="BDL43868.1"/>
    </source>
</evidence>
<evidence type="ECO:0000313" key="3">
    <source>
        <dbReference type="Proteomes" id="UP001062263"/>
    </source>
</evidence>
<dbReference type="RefSeq" id="WP_215435179.1">
    <property type="nucleotide sequence ID" value="NZ_AP025943.1"/>
</dbReference>
<proteinExistence type="predicted"/>
<feature type="transmembrane region" description="Helical" evidence="1">
    <location>
        <begin position="32"/>
        <end position="50"/>
    </location>
</feature>
<keyword evidence="3" id="KW-1185">Reference proteome</keyword>
<keyword evidence="1" id="KW-0472">Membrane</keyword>
<reference evidence="2" key="1">
    <citation type="submission" date="2022-06" db="EMBL/GenBank/DDBJ databases">
        <title>Akkermansia biwalacus sp. nov., an anaerobic mucin-degrading bacterium isolated from human intestine.</title>
        <authorList>
            <person name="Kobayashi Y."/>
            <person name="Inoue S."/>
            <person name="Kawahara T."/>
            <person name="Kohda N."/>
        </authorList>
    </citation>
    <scope>NUCLEOTIDE SEQUENCE</scope>
    <source>
        <strain evidence="2">WON2089</strain>
    </source>
</reference>
<sequence length="214" mass="23321">MPNKTHQPHFGTWLNLPPPGDERVGPAVKYRCTLLLLLYWGILSAVPQAGNNVMEVGPSFSPWIAALELTPFILVPAFLCLVPRTGSQWRALMIAAYAGLALCLLLNLSLPSHGSWGDLPLAGPYGTLAWPADGHREWLITLPRFSSFWSLLIYVSLSSAGTSPILRLLALVWWFLLCLAPINTGIMGYADLLGPLVIIAAILACMHLADKRNA</sequence>
<dbReference type="Proteomes" id="UP001062263">
    <property type="component" value="Chromosome"/>
</dbReference>
<feature type="transmembrane region" description="Helical" evidence="1">
    <location>
        <begin position="164"/>
        <end position="186"/>
    </location>
</feature>